<dbReference type="Pfam" id="PF20243">
    <property type="entry name" value="MbnP"/>
    <property type="match status" value="1"/>
</dbReference>
<feature type="domain" description="Copper-binding protein MbnP-like" evidence="1">
    <location>
        <begin position="8"/>
        <end position="194"/>
    </location>
</feature>
<reference evidence="2 3" key="1">
    <citation type="submission" date="2023-03" db="EMBL/GenBank/DDBJ databases">
        <title>Thalassotalea loyana LMG 22536T draft genome sequence.</title>
        <authorList>
            <person name="Sawabe T."/>
        </authorList>
    </citation>
    <scope>NUCLEOTIDE SEQUENCE [LARGE SCALE GENOMIC DNA]</scope>
    <source>
        <strain evidence="2 3">LMG 22536</strain>
    </source>
</reference>
<protein>
    <recommendedName>
        <fullName evidence="1">Copper-binding protein MbnP-like domain-containing protein</fullName>
    </recommendedName>
</protein>
<gene>
    <name evidence="2" type="ORF">tloyanaT_19960</name>
</gene>
<dbReference type="Proteomes" id="UP001157134">
    <property type="component" value="Unassembled WGS sequence"/>
</dbReference>
<dbReference type="InterPro" id="IPR023977">
    <property type="entry name" value="MbnP-like"/>
</dbReference>
<organism evidence="2 3">
    <name type="scientific">Thalassotalea loyana</name>
    <dbReference type="NCBI Taxonomy" id="280483"/>
    <lineage>
        <taxon>Bacteria</taxon>
        <taxon>Pseudomonadati</taxon>
        <taxon>Pseudomonadota</taxon>
        <taxon>Gammaproteobacteria</taxon>
        <taxon>Alteromonadales</taxon>
        <taxon>Colwelliaceae</taxon>
        <taxon>Thalassotalea</taxon>
    </lineage>
</organism>
<name>A0ABQ6HE87_9GAMM</name>
<dbReference type="NCBIfam" id="TIGR04052">
    <property type="entry name" value="MbnP_like_WxW"/>
    <property type="match status" value="1"/>
</dbReference>
<sequence>MKHGDVLLDCQSPWDNGNQSWAIDQIQLYMSHFEIMTESGQWQTIDLVDNDFQAKNVALVSLICGQPNTNNLTLAFDSSIGSVEKVRFKFGVPFELNHVNPLGQPSPLNVPSMFWVWQTGHKFARVELNNKNGDWLFHLGSTGCSSASALRAPVQQCRQPNLFTVELPVQNAQLNIDFEHWFNGVSFGDMPSCKSQPDNSTCQVILTNLLNSSVKQGQ</sequence>
<dbReference type="InterPro" id="IPR046863">
    <property type="entry name" value="MbnP-like_dom"/>
</dbReference>
<evidence type="ECO:0000259" key="1">
    <source>
        <dbReference type="Pfam" id="PF20243"/>
    </source>
</evidence>
<evidence type="ECO:0000313" key="3">
    <source>
        <dbReference type="Proteomes" id="UP001157134"/>
    </source>
</evidence>
<keyword evidence="3" id="KW-1185">Reference proteome</keyword>
<evidence type="ECO:0000313" key="2">
    <source>
        <dbReference type="EMBL" id="GLX85744.1"/>
    </source>
</evidence>
<accession>A0ABQ6HE87</accession>
<dbReference type="EMBL" id="BSSV01000004">
    <property type="protein sequence ID" value="GLX85744.1"/>
    <property type="molecule type" value="Genomic_DNA"/>
</dbReference>
<proteinExistence type="predicted"/>
<comment type="caution">
    <text evidence="2">The sequence shown here is derived from an EMBL/GenBank/DDBJ whole genome shotgun (WGS) entry which is preliminary data.</text>
</comment>